<evidence type="ECO:0000313" key="3">
    <source>
        <dbReference type="EMBL" id="CAB3369926.1"/>
    </source>
</evidence>
<reference evidence="3 4" key="1">
    <citation type="submission" date="2020-04" db="EMBL/GenBank/DDBJ databases">
        <authorList>
            <person name="Alioto T."/>
            <person name="Alioto T."/>
            <person name="Gomez Garrido J."/>
        </authorList>
    </citation>
    <scope>NUCLEOTIDE SEQUENCE [LARGE SCALE GENOMIC DNA]</scope>
</reference>
<dbReference type="Proteomes" id="UP000494165">
    <property type="component" value="Unassembled WGS sequence"/>
</dbReference>
<protein>
    <recommendedName>
        <fullName evidence="2">SWIM-type domain-containing protein</fullName>
    </recommendedName>
</protein>
<keyword evidence="4" id="KW-1185">Reference proteome</keyword>
<keyword evidence="1" id="KW-0863">Zinc-finger</keyword>
<dbReference type="AlphaFoldDB" id="A0A8S1CNW0"/>
<keyword evidence="1" id="KW-0479">Metal-binding</keyword>
<dbReference type="PANTHER" id="PTHR28498">
    <property type="entry name" value="ZINC FINGER SWIM DOMAIN-CONTAINING PROTEIN 7"/>
    <property type="match status" value="1"/>
</dbReference>
<dbReference type="OrthoDB" id="337581at2759"/>
<organism evidence="3 4">
    <name type="scientific">Cloeon dipterum</name>
    <dbReference type="NCBI Taxonomy" id="197152"/>
    <lineage>
        <taxon>Eukaryota</taxon>
        <taxon>Metazoa</taxon>
        <taxon>Ecdysozoa</taxon>
        <taxon>Arthropoda</taxon>
        <taxon>Hexapoda</taxon>
        <taxon>Insecta</taxon>
        <taxon>Pterygota</taxon>
        <taxon>Palaeoptera</taxon>
        <taxon>Ephemeroptera</taxon>
        <taxon>Pisciforma</taxon>
        <taxon>Baetidae</taxon>
        <taxon>Cloeon</taxon>
    </lineage>
</organism>
<dbReference type="GO" id="GO:0008270">
    <property type="term" value="F:zinc ion binding"/>
    <property type="evidence" value="ECO:0007669"/>
    <property type="project" value="UniProtKB-KW"/>
</dbReference>
<dbReference type="InterPro" id="IPR007527">
    <property type="entry name" value="Znf_SWIM"/>
</dbReference>
<evidence type="ECO:0000313" key="4">
    <source>
        <dbReference type="Proteomes" id="UP000494165"/>
    </source>
</evidence>
<accession>A0A8S1CNW0</accession>
<proteinExistence type="predicted"/>
<dbReference type="EMBL" id="CADEPI010000049">
    <property type="protein sequence ID" value="CAB3369926.1"/>
    <property type="molecule type" value="Genomic_DNA"/>
</dbReference>
<keyword evidence="1" id="KW-0862">Zinc</keyword>
<dbReference type="PROSITE" id="PS50966">
    <property type="entry name" value="ZF_SWIM"/>
    <property type="match status" value="1"/>
</dbReference>
<evidence type="ECO:0000259" key="2">
    <source>
        <dbReference type="PROSITE" id="PS50966"/>
    </source>
</evidence>
<gene>
    <name evidence="3" type="ORF">CLODIP_2_CD14652</name>
</gene>
<evidence type="ECO:0000256" key="1">
    <source>
        <dbReference type="PROSITE-ProRule" id="PRU00325"/>
    </source>
</evidence>
<feature type="domain" description="SWIM-type" evidence="2">
    <location>
        <begin position="101"/>
        <end position="140"/>
    </location>
</feature>
<dbReference type="GO" id="GO:0097196">
    <property type="term" value="C:Shu complex"/>
    <property type="evidence" value="ECO:0007669"/>
    <property type="project" value="TreeGrafter"/>
</dbReference>
<sequence length="183" mass="19947">MSGKNVNKQTHATAACDSSSTQMSPRWILSNISKDVLKEVEAIVDEEGELTENAMRALNSVFGSVLERAIAIVEKPDSVCELQSPFGRKLVQVSGTSKGVYTLYPEENYCPCEAFHYFVLGANASELTCKHVLAAWLARILGEATQRTISEEEMTSLLLTLLVSDDSKSVVPNSFEPTAGDKL</sequence>
<name>A0A8S1CNW0_9INSE</name>
<dbReference type="PANTHER" id="PTHR28498:SF1">
    <property type="entry name" value="ZINC FINGER SWIM DOMAIN-CONTAINING PROTEIN 7"/>
    <property type="match status" value="1"/>
</dbReference>
<comment type="caution">
    <text evidence="3">The sequence shown here is derived from an EMBL/GenBank/DDBJ whole genome shotgun (WGS) entry which is preliminary data.</text>
</comment>
<dbReference type="GO" id="GO:0000724">
    <property type="term" value="P:double-strand break repair via homologous recombination"/>
    <property type="evidence" value="ECO:0007669"/>
    <property type="project" value="TreeGrafter"/>
</dbReference>